<dbReference type="EMBL" id="KV426020">
    <property type="protein sequence ID" value="KZV91825.1"/>
    <property type="molecule type" value="Genomic_DNA"/>
</dbReference>
<dbReference type="AlphaFoldDB" id="A0A165HDU7"/>
<keyword evidence="3" id="KW-1185">Reference proteome</keyword>
<dbReference type="Proteomes" id="UP000077266">
    <property type="component" value="Unassembled WGS sequence"/>
</dbReference>
<protein>
    <submittedName>
        <fullName evidence="2">Uncharacterized protein</fullName>
    </submittedName>
</protein>
<organism evidence="2 3">
    <name type="scientific">Exidia glandulosa HHB12029</name>
    <dbReference type="NCBI Taxonomy" id="1314781"/>
    <lineage>
        <taxon>Eukaryota</taxon>
        <taxon>Fungi</taxon>
        <taxon>Dikarya</taxon>
        <taxon>Basidiomycota</taxon>
        <taxon>Agaricomycotina</taxon>
        <taxon>Agaricomycetes</taxon>
        <taxon>Auriculariales</taxon>
        <taxon>Exidiaceae</taxon>
        <taxon>Exidia</taxon>
    </lineage>
</organism>
<name>A0A165HDU7_EXIGL</name>
<reference evidence="2 3" key="1">
    <citation type="journal article" date="2016" name="Mol. Biol. Evol.">
        <title>Comparative Genomics of Early-Diverging Mushroom-Forming Fungi Provides Insights into the Origins of Lignocellulose Decay Capabilities.</title>
        <authorList>
            <person name="Nagy L.G."/>
            <person name="Riley R."/>
            <person name="Tritt A."/>
            <person name="Adam C."/>
            <person name="Daum C."/>
            <person name="Floudas D."/>
            <person name="Sun H."/>
            <person name="Yadav J.S."/>
            <person name="Pangilinan J."/>
            <person name="Larsson K.H."/>
            <person name="Matsuura K."/>
            <person name="Barry K."/>
            <person name="Labutti K."/>
            <person name="Kuo R."/>
            <person name="Ohm R.A."/>
            <person name="Bhattacharya S.S."/>
            <person name="Shirouzu T."/>
            <person name="Yoshinaga Y."/>
            <person name="Martin F.M."/>
            <person name="Grigoriev I.V."/>
            <person name="Hibbett D.S."/>
        </authorList>
    </citation>
    <scope>NUCLEOTIDE SEQUENCE [LARGE SCALE GENOMIC DNA]</scope>
    <source>
        <strain evidence="2 3">HHB12029</strain>
    </source>
</reference>
<sequence length="163" mass="17100">MASSAPSGAFDSSWDNAPGPLPNAMPQTEAWYPQHPEAIPLSAVFTLPSALSGSHAEPGVVSSDIFSVLPGYPTLTSLASPPTLVHDASNVVGGGDPSSSSGSAPLPVVNHMDNLTWDSSQGTAEEYSADIWIFLDPLAFEDTGQDVEGVDDLMHLYLSRLYI</sequence>
<evidence type="ECO:0000313" key="3">
    <source>
        <dbReference type="Proteomes" id="UP000077266"/>
    </source>
</evidence>
<feature type="region of interest" description="Disordered" evidence="1">
    <location>
        <begin position="1"/>
        <end position="28"/>
    </location>
</feature>
<gene>
    <name evidence="2" type="ORF">EXIGLDRAFT_87467</name>
</gene>
<proteinExistence type="predicted"/>
<evidence type="ECO:0000256" key="1">
    <source>
        <dbReference type="SAM" id="MobiDB-lite"/>
    </source>
</evidence>
<evidence type="ECO:0000313" key="2">
    <source>
        <dbReference type="EMBL" id="KZV91825.1"/>
    </source>
</evidence>
<dbReference type="InParanoid" id="A0A165HDU7"/>
<accession>A0A165HDU7</accession>